<comment type="caution">
    <text evidence="1">The sequence shown here is derived from an EMBL/GenBank/DDBJ whole genome shotgun (WGS) entry which is preliminary data.</text>
</comment>
<protein>
    <submittedName>
        <fullName evidence="1">Uncharacterized protein</fullName>
    </submittedName>
</protein>
<evidence type="ECO:0000313" key="1">
    <source>
        <dbReference type="EMBL" id="MQN00515.1"/>
    </source>
</evidence>
<dbReference type="EMBL" id="VOGC01000002">
    <property type="protein sequence ID" value="MQN00515.1"/>
    <property type="molecule type" value="Genomic_DNA"/>
</dbReference>
<organism evidence="1 2">
    <name type="scientific">Candidatus Weimeria bifida</name>
    <dbReference type="NCBI Taxonomy" id="2599074"/>
    <lineage>
        <taxon>Bacteria</taxon>
        <taxon>Bacillati</taxon>
        <taxon>Bacillota</taxon>
        <taxon>Clostridia</taxon>
        <taxon>Lachnospirales</taxon>
        <taxon>Lachnospiraceae</taxon>
        <taxon>Candidatus Weimeria</taxon>
    </lineage>
</organism>
<reference evidence="1" key="1">
    <citation type="journal article" date="2020" name="Appl. Environ. Microbiol.">
        <title>Medium-Chain Fatty Acid Synthesis by 'Candidatus Weimeria bifida' gen. nov., sp. nov., and 'Candidatus Pseudoramibacter fermentans' sp. nov.</title>
        <authorList>
            <person name="Scarborough M.J."/>
            <person name="Myers K.S."/>
            <person name="Donohue T.J."/>
            <person name="Noguera D.R."/>
        </authorList>
    </citation>
    <scope>NUCLEOTIDE SEQUENCE</scope>
    <source>
        <strain evidence="1">LCO1.1</strain>
    </source>
</reference>
<gene>
    <name evidence="1" type="ORF">FRC54_00710</name>
</gene>
<dbReference type="Proteomes" id="UP000460257">
    <property type="component" value="Unassembled WGS sequence"/>
</dbReference>
<accession>A0A6N7IW59</accession>
<keyword evidence="2" id="KW-1185">Reference proteome</keyword>
<proteinExistence type="predicted"/>
<sequence>MQQRAAMMVALCLKKKESWCCDLNSKMTAAANEIGNSIFKYYEEEYLDTLFSNELVVEDVIFQILVECCRYAYLINAEKHSLKYYIERDGLELELARKNNKRIIDYVNDHYELEGKRLKETIGVDILKPDTKPQKQTNRFPGYELSEFQYWEIQNIHDMGLVKAIIERRIGSSKKISVDRFIDMANQYDEVIGKQRGKFNIEQEATIFSSLVLFTLETKYSFEFFYALATEMEAAGVTQIPDMENRLMATAGSYKCTSCLPDICPAYAHDNDRFVEYPMILQRQRFLKQIVSLPAGSIGELSFSRIIEANVLANAVQSHIYLNGKPMRVWFAENTDINDWASVFETYDVFRTYHENKSWSPAKIQAVRKMYDALSLNYKSLSRKPSIEN</sequence>
<dbReference type="AlphaFoldDB" id="A0A6N7IW59"/>
<name>A0A6N7IW59_9FIRM</name>
<evidence type="ECO:0000313" key="2">
    <source>
        <dbReference type="Proteomes" id="UP000460257"/>
    </source>
</evidence>